<dbReference type="Proteomes" id="UP001483337">
    <property type="component" value="Chromosome"/>
</dbReference>
<protein>
    <recommendedName>
        <fullName evidence="4">Integral membrane protein</fullName>
    </recommendedName>
</protein>
<dbReference type="RefSeq" id="WP_353933038.1">
    <property type="nucleotide sequence ID" value="NZ_CP150886.1"/>
</dbReference>
<name>A0ABZ2V2Y0_9CYAN</name>
<feature type="transmembrane region" description="Helical" evidence="1">
    <location>
        <begin position="155"/>
        <end position="179"/>
    </location>
</feature>
<keyword evidence="1" id="KW-1133">Transmembrane helix</keyword>
<evidence type="ECO:0008006" key="4">
    <source>
        <dbReference type="Google" id="ProtNLM"/>
    </source>
</evidence>
<dbReference type="EMBL" id="CP150886">
    <property type="protein sequence ID" value="WZB90145.1"/>
    <property type="molecule type" value="Genomic_DNA"/>
</dbReference>
<evidence type="ECO:0000256" key="1">
    <source>
        <dbReference type="SAM" id="Phobius"/>
    </source>
</evidence>
<accession>A0ABZ2V2Y0</accession>
<feature type="transmembrane region" description="Helical" evidence="1">
    <location>
        <begin position="56"/>
        <end position="75"/>
    </location>
</feature>
<keyword evidence="1" id="KW-0812">Transmembrane</keyword>
<feature type="transmembrane region" description="Helical" evidence="1">
    <location>
        <begin position="32"/>
        <end position="50"/>
    </location>
</feature>
<feature type="transmembrane region" description="Helical" evidence="1">
    <location>
        <begin position="128"/>
        <end position="149"/>
    </location>
</feature>
<evidence type="ECO:0000313" key="3">
    <source>
        <dbReference type="Proteomes" id="UP001483337"/>
    </source>
</evidence>
<organism evidence="2 3">
    <name type="scientific">Okeanomitos corallinicola TIOX110</name>
    <dbReference type="NCBI Taxonomy" id="3133117"/>
    <lineage>
        <taxon>Bacteria</taxon>
        <taxon>Bacillati</taxon>
        <taxon>Cyanobacteriota</taxon>
        <taxon>Cyanophyceae</taxon>
        <taxon>Nostocales</taxon>
        <taxon>Aphanizomenonaceae</taxon>
        <taxon>Okeanomitos</taxon>
    </lineage>
</organism>
<keyword evidence="1" id="KW-0472">Membrane</keyword>
<keyword evidence="3" id="KW-1185">Reference proteome</keyword>
<evidence type="ECO:0000313" key="2">
    <source>
        <dbReference type="EMBL" id="WZB90145.1"/>
    </source>
</evidence>
<proteinExistence type="predicted"/>
<gene>
    <name evidence="2" type="ORF">WJM97_10850</name>
</gene>
<sequence length="185" mass="21242">MSDKEQILEVYLHEYEKLKEEQAQRIGFRDNMLYVTLGVFGGILSFALSGKNNNNNYALLVIPWVCLILGWAYLVNDEKISAIGRYIRYTLVNKIQELTGNADIESIFGWEIAHRSDKRRFRRKIEQLIVDEITFVLSGIVALLAFWFLVSQPPLAINILCIVEFILLIVLAVEIFIYADLGVGR</sequence>
<reference evidence="2 3" key="1">
    <citation type="submission" date="2024-04" db="EMBL/GenBank/DDBJ databases">
        <title>Okeanomitos corallinicola gen. &amp; sp. nov. (Nostocales, Cyanobacteria), a new toxic marine heterocyst-forming cyanobacterium from a coral reef.</title>
        <authorList>
            <person name="Li H."/>
            <person name="Li R."/>
            <person name="Kang J."/>
            <person name="Hii K.S."/>
            <person name="Mohamed H.F."/>
            <person name="Xu X."/>
            <person name="Luo Z."/>
        </authorList>
    </citation>
    <scope>NUCLEOTIDE SEQUENCE [LARGE SCALE GENOMIC DNA]</scope>
    <source>
        <strain evidence="2 3">TIOX110</strain>
    </source>
</reference>